<dbReference type="InterPro" id="IPR050465">
    <property type="entry name" value="UPF0194_transport"/>
</dbReference>
<dbReference type="Gene3D" id="2.40.420.20">
    <property type="match status" value="1"/>
</dbReference>
<dbReference type="Pfam" id="PF25967">
    <property type="entry name" value="RND-MFP_C"/>
    <property type="match status" value="1"/>
</dbReference>
<accession>A0ABX2VAZ8</accession>
<evidence type="ECO:0000256" key="1">
    <source>
        <dbReference type="ARBA" id="ARBA00004196"/>
    </source>
</evidence>
<dbReference type="InterPro" id="IPR058982">
    <property type="entry name" value="Beta-barrel_AprE"/>
</dbReference>
<organism evidence="5 6">
    <name type="scientific">Exiguobacterium undae</name>
    <dbReference type="NCBI Taxonomy" id="169177"/>
    <lineage>
        <taxon>Bacteria</taxon>
        <taxon>Bacillati</taxon>
        <taxon>Bacillota</taxon>
        <taxon>Bacilli</taxon>
        <taxon>Bacillales</taxon>
        <taxon>Bacillales Family XII. Incertae Sedis</taxon>
        <taxon>Exiguobacterium</taxon>
    </lineage>
</organism>
<comment type="subcellular location">
    <subcellularLocation>
        <location evidence="1">Cell envelope</location>
    </subcellularLocation>
</comment>
<dbReference type="PANTHER" id="PTHR32347">
    <property type="entry name" value="EFFLUX SYSTEM COMPONENT YKNX-RELATED"/>
    <property type="match status" value="1"/>
</dbReference>
<reference evidence="5 6" key="1">
    <citation type="submission" date="2016-03" db="EMBL/GenBank/DDBJ databases">
        <authorList>
            <person name="Cho S.-Y."/>
            <person name="Lim S."/>
            <person name="Kim H."/>
            <person name="Soh E.H."/>
            <person name="Moon J.S."/>
        </authorList>
    </citation>
    <scope>NUCLEOTIDE SEQUENCE [LARGE SCALE GENOMIC DNA]</scope>
    <source>
        <strain evidence="5 6">KCTC 3810</strain>
    </source>
</reference>
<evidence type="ECO:0000259" key="3">
    <source>
        <dbReference type="Pfam" id="PF25967"/>
    </source>
</evidence>
<dbReference type="Pfam" id="PF26002">
    <property type="entry name" value="Beta-barrel_AprE"/>
    <property type="match status" value="1"/>
</dbReference>
<evidence type="ECO:0000313" key="6">
    <source>
        <dbReference type="Proteomes" id="UP000078447"/>
    </source>
</evidence>
<keyword evidence="2" id="KW-0175">Coiled coil</keyword>
<proteinExistence type="predicted"/>
<dbReference type="Proteomes" id="UP000078447">
    <property type="component" value="Unassembled WGS sequence"/>
</dbReference>
<dbReference type="Gene3D" id="2.40.50.100">
    <property type="match status" value="1"/>
</dbReference>
<keyword evidence="6" id="KW-1185">Reference proteome</keyword>
<protein>
    <recommendedName>
        <fullName evidence="7">HlyD family efflux transporter periplasmic adaptor subunit</fullName>
    </recommendedName>
</protein>
<evidence type="ECO:0008006" key="7">
    <source>
        <dbReference type="Google" id="ProtNLM"/>
    </source>
</evidence>
<dbReference type="Gene3D" id="2.40.30.170">
    <property type="match status" value="1"/>
</dbReference>
<gene>
    <name evidence="5" type="ORF">A3783_05505</name>
</gene>
<evidence type="ECO:0000259" key="4">
    <source>
        <dbReference type="Pfam" id="PF26002"/>
    </source>
</evidence>
<dbReference type="InterPro" id="IPR058627">
    <property type="entry name" value="MdtA-like_C"/>
</dbReference>
<evidence type="ECO:0000256" key="2">
    <source>
        <dbReference type="ARBA" id="ARBA00023054"/>
    </source>
</evidence>
<dbReference type="PANTHER" id="PTHR32347:SF14">
    <property type="entry name" value="EFFLUX SYSTEM COMPONENT YKNX-RELATED"/>
    <property type="match status" value="1"/>
</dbReference>
<feature type="domain" description="Multidrug resistance protein MdtA-like C-terminal permuted SH3" evidence="3">
    <location>
        <begin position="227"/>
        <end position="267"/>
    </location>
</feature>
<dbReference type="RefSeq" id="WP_028106232.1">
    <property type="nucleotide sequence ID" value="NZ_LVVL01000001.1"/>
</dbReference>
<comment type="caution">
    <text evidence="5">The sequence shown here is derived from an EMBL/GenBank/DDBJ whole genome shotgun (WGS) entry which is preliminary data.</text>
</comment>
<dbReference type="EMBL" id="LVVL01000001">
    <property type="protein sequence ID" value="OAN15392.1"/>
    <property type="molecule type" value="Genomic_DNA"/>
</dbReference>
<feature type="domain" description="AprE-like beta-barrel" evidence="4">
    <location>
        <begin position="132"/>
        <end position="206"/>
    </location>
</feature>
<sequence>MKQTKKRKWWIGLLVILLIGTAGVAAMGQQSSADGLKREQVKQKTLQTYYHFTGQVMADKRSTVVSNELVEVKAVEVKVGQQVKAGDTLFSSMSGKTYQAPITGEIAKLDVEPNAIYGPNTSLAVITDYSDLTVQLKVDEQDIHRLKQDQSVELRVNGLDETVDGTVESVGKEAVTENGLSYFTADVTIDEPDQLRVGMTVEARINKQLVKEAPVLSLDVVEYTENDRPYVYVEEEGEVVRRFITTGVTDGQDIEIKQGLSVDDYVVLPTEQGSSGLLPTPPGGAS</sequence>
<evidence type="ECO:0000313" key="5">
    <source>
        <dbReference type="EMBL" id="OAN15392.1"/>
    </source>
</evidence>
<name>A0ABX2VAZ8_9BACL</name>
<dbReference type="SUPFAM" id="SSF111369">
    <property type="entry name" value="HlyD-like secretion proteins"/>
    <property type="match status" value="1"/>
</dbReference>